<dbReference type="EC" id="4.3.1.19" evidence="12"/>
<comment type="subunit">
    <text evidence="5 12">Homotetramer.</text>
</comment>
<comment type="catalytic activity">
    <reaction evidence="1 12">
        <text>L-threonine = 2-oxobutanoate + NH4(+)</text>
        <dbReference type="Rhea" id="RHEA:22108"/>
        <dbReference type="ChEBI" id="CHEBI:16763"/>
        <dbReference type="ChEBI" id="CHEBI:28938"/>
        <dbReference type="ChEBI" id="CHEBI:57926"/>
        <dbReference type="EC" id="4.3.1.19"/>
    </reaction>
</comment>
<keyword evidence="15" id="KW-1185">Reference proteome</keyword>
<comment type="cofactor">
    <cofactor evidence="2 12">
        <name>pyridoxal 5'-phosphate</name>
        <dbReference type="ChEBI" id="CHEBI:597326"/>
    </cofactor>
</comment>
<dbReference type="Pfam" id="PF00291">
    <property type="entry name" value="PALP"/>
    <property type="match status" value="1"/>
</dbReference>
<evidence type="ECO:0000256" key="1">
    <source>
        <dbReference type="ARBA" id="ARBA00001274"/>
    </source>
</evidence>
<dbReference type="SUPFAM" id="SSF53686">
    <property type="entry name" value="Tryptophan synthase beta subunit-like PLP-dependent enzymes"/>
    <property type="match status" value="1"/>
</dbReference>
<name>A0ABW7NEC1_9BACT</name>
<evidence type="ECO:0000256" key="11">
    <source>
        <dbReference type="ARBA" id="ARBA00025527"/>
    </source>
</evidence>
<comment type="pathway">
    <text evidence="3 12">Amino-acid biosynthesis; L-isoleucine biosynthesis; 2-oxobutanoate from L-threonine: step 1/1.</text>
</comment>
<dbReference type="PANTHER" id="PTHR48078:SF11">
    <property type="entry name" value="THREONINE DEHYDRATASE, MITOCHONDRIAL"/>
    <property type="match status" value="1"/>
</dbReference>
<sequence length="423" mass="47048">MTTNTTHTAFYPEVEEVKKAHNILSKVIYQTALQYSFNLSERYDAHIYLKREDTQIVRSYKIRGAYNKITSLAPDQLINGVVCASAGNHAQGVAFSCYKLGVKGVIFMPAPTPKQKVQQVKMFGKDKVEVILAGDTFDDAYQTAMEYCTVNKSTFVHPFDDPKVIEGQATIGLELFKDANFSIDYLFLPVGGGGLSAGVSSIIKALSPHTKMIGVEPAGAPAMHEAFQQGHVVTLEEIDKFVDGAAVKRVGELTYPLCKANLDEIALVDEGKLCSSLISMYNESGIVLEPAGALSVAVLDQYKDQIKGKNIICLLSGSNNDITRTEEIRERSMLHEELMHYFIIRFPQRAGALKEFVAEVLGPDDDIVHFEYTKKTSREKGPALVGIELKAKEDFEPLLTRMKQRNFFGEYLNEKPDLFSYMI</sequence>
<evidence type="ECO:0000313" key="14">
    <source>
        <dbReference type="EMBL" id="MFH6985921.1"/>
    </source>
</evidence>
<evidence type="ECO:0000256" key="7">
    <source>
        <dbReference type="ARBA" id="ARBA00022624"/>
    </source>
</evidence>
<evidence type="ECO:0000259" key="13">
    <source>
        <dbReference type="PROSITE" id="PS51672"/>
    </source>
</evidence>
<keyword evidence="9 12" id="KW-0456">Lyase</keyword>
<dbReference type="InterPro" id="IPR050147">
    <property type="entry name" value="Ser/Thr_Dehydratase"/>
</dbReference>
<keyword evidence="10 12" id="KW-0100">Branched-chain amino acid biosynthesis</keyword>
<gene>
    <name evidence="12 14" type="primary">ilvA</name>
    <name evidence="14" type="ORF">ACHKAR_20875</name>
</gene>
<evidence type="ECO:0000256" key="12">
    <source>
        <dbReference type="RuleBase" id="RU362012"/>
    </source>
</evidence>
<dbReference type="InterPro" id="IPR001926">
    <property type="entry name" value="TrpB-like_PALP"/>
</dbReference>
<dbReference type="Gene3D" id="3.40.50.1100">
    <property type="match status" value="2"/>
</dbReference>
<evidence type="ECO:0000256" key="2">
    <source>
        <dbReference type="ARBA" id="ARBA00001933"/>
    </source>
</evidence>
<dbReference type="NCBIfam" id="TIGR02079">
    <property type="entry name" value="THD1"/>
    <property type="match status" value="1"/>
</dbReference>
<comment type="similarity">
    <text evidence="4 12">Belongs to the serine/threonine dehydratase family.</text>
</comment>
<proteinExistence type="inferred from homology"/>
<dbReference type="InterPro" id="IPR001721">
    <property type="entry name" value="TD_ACT-like"/>
</dbReference>
<dbReference type="NCBIfam" id="NF006390">
    <property type="entry name" value="PRK08639.1"/>
    <property type="match status" value="1"/>
</dbReference>
<evidence type="ECO:0000256" key="8">
    <source>
        <dbReference type="ARBA" id="ARBA00022898"/>
    </source>
</evidence>
<dbReference type="EMBL" id="JBIPKE010000020">
    <property type="protein sequence ID" value="MFH6985921.1"/>
    <property type="molecule type" value="Genomic_DNA"/>
</dbReference>
<dbReference type="RefSeq" id="WP_395419378.1">
    <property type="nucleotide sequence ID" value="NZ_JBIPKE010000020.1"/>
</dbReference>
<organism evidence="14 15">
    <name type="scientific">Marinoscillum luteum</name>
    <dbReference type="NCBI Taxonomy" id="861051"/>
    <lineage>
        <taxon>Bacteria</taxon>
        <taxon>Pseudomonadati</taxon>
        <taxon>Bacteroidota</taxon>
        <taxon>Cytophagia</taxon>
        <taxon>Cytophagales</taxon>
        <taxon>Reichenbachiellaceae</taxon>
        <taxon>Marinoscillum</taxon>
    </lineage>
</organism>
<dbReference type="PANTHER" id="PTHR48078">
    <property type="entry name" value="THREONINE DEHYDRATASE, MITOCHONDRIAL-RELATED"/>
    <property type="match status" value="1"/>
</dbReference>
<reference evidence="14 15" key="1">
    <citation type="journal article" date="2013" name="Int. J. Syst. Evol. Microbiol.">
        <title>Marinoscillum luteum sp. nov., isolated from marine sediment.</title>
        <authorList>
            <person name="Cha I.T."/>
            <person name="Park S.J."/>
            <person name="Kim S.J."/>
            <person name="Kim J.G."/>
            <person name="Jung M.Y."/>
            <person name="Shin K.S."/>
            <person name="Kwon K.K."/>
            <person name="Yang S.H."/>
            <person name="Seo Y.S."/>
            <person name="Rhee S.K."/>
        </authorList>
    </citation>
    <scope>NUCLEOTIDE SEQUENCE [LARGE SCALE GENOMIC DNA]</scope>
    <source>
        <strain evidence="14 15">KCTC 23939</strain>
    </source>
</reference>
<dbReference type="PROSITE" id="PS51672">
    <property type="entry name" value="ACT_LIKE"/>
    <property type="match status" value="1"/>
</dbReference>
<evidence type="ECO:0000256" key="3">
    <source>
        <dbReference type="ARBA" id="ARBA00004810"/>
    </source>
</evidence>
<evidence type="ECO:0000256" key="10">
    <source>
        <dbReference type="ARBA" id="ARBA00023304"/>
    </source>
</evidence>
<keyword evidence="8 12" id="KW-0663">Pyridoxal phosphate</keyword>
<feature type="domain" description="ACT-like" evidence="13">
    <location>
        <begin position="340"/>
        <end position="414"/>
    </location>
</feature>
<dbReference type="CDD" id="cd01562">
    <property type="entry name" value="Thr-dehyd"/>
    <property type="match status" value="1"/>
</dbReference>
<protein>
    <recommendedName>
        <fullName evidence="12">L-threonine dehydratase</fullName>
        <ecNumber evidence="12">4.3.1.19</ecNumber>
    </recommendedName>
    <alternativeName>
        <fullName evidence="12">Threonine deaminase</fullName>
    </alternativeName>
</protein>
<keyword evidence="6 12" id="KW-0028">Amino-acid biosynthesis</keyword>
<accession>A0ABW7NEC1</accession>
<dbReference type="GO" id="GO:0004794">
    <property type="term" value="F:threonine deaminase activity"/>
    <property type="evidence" value="ECO:0007669"/>
    <property type="project" value="UniProtKB-EC"/>
</dbReference>
<evidence type="ECO:0000256" key="4">
    <source>
        <dbReference type="ARBA" id="ARBA00010869"/>
    </source>
</evidence>
<dbReference type="Proteomes" id="UP001610063">
    <property type="component" value="Unassembled WGS sequence"/>
</dbReference>
<evidence type="ECO:0000256" key="6">
    <source>
        <dbReference type="ARBA" id="ARBA00022605"/>
    </source>
</evidence>
<keyword evidence="7 12" id="KW-0412">Isoleucine biosynthesis</keyword>
<evidence type="ECO:0000256" key="5">
    <source>
        <dbReference type="ARBA" id="ARBA00011881"/>
    </source>
</evidence>
<comment type="caution">
    <text evidence="14">The sequence shown here is derived from an EMBL/GenBank/DDBJ whole genome shotgun (WGS) entry which is preliminary data.</text>
</comment>
<dbReference type="InterPro" id="IPR036052">
    <property type="entry name" value="TrpB-like_PALP_sf"/>
</dbReference>
<dbReference type="InterPro" id="IPR000634">
    <property type="entry name" value="Ser/Thr_deHydtase_PyrdxlP-BS"/>
</dbReference>
<evidence type="ECO:0000256" key="9">
    <source>
        <dbReference type="ARBA" id="ARBA00023239"/>
    </source>
</evidence>
<evidence type="ECO:0000313" key="15">
    <source>
        <dbReference type="Proteomes" id="UP001610063"/>
    </source>
</evidence>
<dbReference type="InterPro" id="IPR011820">
    <property type="entry name" value="IlvA"/>
</dbReference>
<dbReference type="Pfam" id="PF00585">
    <property type="entry name" value="Thr_dehydrat_C"/>
    <property type="match status" value="1"/>
</dbReference>
<comment type="function">
    <text evidence="11 12">Catalyzes the anaerobic formation of alpha-ketobutyrate and ammonia from threonine in a two-step reaction. The first step involved a dehydration of threonine and a production of enamine intermediates (aminocrotonate), which tautomerizes to its imine form (iminobutyrate). Both intermediates are unstable and short-lived. The second step is the nonenzymatic hydrolysis of the enamine/imine intermediates to form 2-ketobutyrate and free ammonia. In the low water environment of the cell, the second step is accelerated by RidA.</text>
</comment>
<dbReference type="PROSITE" id="PS00165">
    <property type="entry name" value="DEHYDRATASE_SER_THR"/>
    <property type="match status" value="1"/>
</dbReference>